<dbReference type="RefSeq" id="XP_056477911.1">
    <property type="nucleotide sequence ID" value="XM_056614939.1"/>
</dbReference>
<evidence type="ECO:0000313" key="4">
    <source>
        <dbReference type="Proteomes" id="UP001149074"/>
    </source>
</evidence>
<protein>
    <recommendedName>
        <fullName evidence="2">HTH CENPB-type domain-containing protein</fullName>
    </recommendedName>
</protein>
<accession>A0A9W9KKM6</accession>
<dbReference type="SUPFAM" id="SSF46689">
    <property type="entry name" value="Homeodomain-like"/>
    <property type="match status" value="1"/>
</dbReference>
<dbReference type="InterPro" id="IPR006600">
    <property type="entry name" value="HTH_CenpB_DNA-bd_dom"/>
</dbReference>
<proteinExistence type="predicted"/>
<organism evidence="3 4">
    <name type="scientific">Penicillium argentinense</name>
    <dbReference type="NCBI Taxonomy" id="1131581"/>
    <lineage>
        <taxon>Eukaryota</taxon>
        <taxon>Fungi</taxon>
        <taxon>Dikarya</taxon>
        <taxon>Ascomycota</taxon>
        <taxon>Pezizomycotina</taxon>
        <taxon>Eurotiomycetes</taxon>
        <taxon>Eurotiomycetidae</taxon>
        <taxon>Eurotiales</taxon>
        <taxon>Aspergillaceae</taxon>
        <taxon>Penicillium</taxon>
    </lineage>
</organism>
<keyword evidence="1" id="KW-0238">DNA-binding</keyword>
<sequence length="335" mass="39076">MPRTNKEIEELIEKALDKLHTQSRLNISKVARELDVPYQRLRSPYRGKKSLFEREPNGRKLDPAQEKALCGWIDYNDSLGLPVKRTQIVAAATSILKLANPSSPPLSEKWLKRFLQRHPKYNIRRRKSLDIERLHAHDKSLIQEWFQRFQNAFDLYGVQPEDLYDFDETGFQIGIGKDQWIITREPRRKIVSGNPNIVCDNLVDYNHPEVPESPSTNSSNSTNISTLKTIQRFQRLESRLLTLNKDISHYENIVKKLSKGAQSCAYQLEEAHREIETSKAATAARHARYANVAKMNQDKQKLTDLEAIDKLRPQWKKVMIELKRHCRQSGRRLKR</sequence>
<evidence type="ECO:0000313" key="3">
    <source>
        <dbReference type="EMBL" id="KAJ5109800.1"/>
    </source>
</evidence>
<keyword evidence="4" id="KW-1185">Reference proteome</keyword>
<reference evidence="3" key="2">
    <citation type="journal article" date="2023" name="IMA Fungus">
        <title>Comparative genomic study of the Penicillium genus elucidates a diverse pangenome and 15 lateral gene transfer events.</title>
        <authorList>
            <person name="Petersen C."/>
            <person name="Sorensen T."/>
            <person name="Nielsen M.R."/>
            <person name="Sondergaard T.E."/>
            <person name="Sorensen J.L."/>
            <person name="Fitzpatrick D.A."/>
            <person name="Frisvad J.C."/>
            <person name="Nielsen K.L."/>
        </authorList>
    </citation>
    <scope>NUCLEOTIDE SEQUENCE</scope>
    <source>
        <strain evidence="3">IBT 30761</strain>
    </source>
</reference>
<dbReference type="GeneID" id="81353918"/>
<reference evidence="3" key="1">
    <citation type="submission" date="2022-11" db="EMBL/GenBank/DDBJ databases">
        <authorList>
            <person name="Petersen C."/>
        </authorList>
    </citation>
    <scope>NUCLEOTIDE SEQUENCE</scope>
    <source>
        <strain evidence="3">IBT 30761</strain>
    </source>
</reference>
<dbReference type="Proteomes" id="UP001149074">
    <property type="component" value="Unassembled WGS sequence"/>
</dbReference>
<evidence type="ECO:0000259" key="2">
    <source>
        <dbReference type="PROSITE" id="PS51253"/>
    </source>
</evidence>
<dbReference type="Gene3D" id="1.10.10.60">
    <property type="entry name" value="Homeodomain-like"/>
    <property type="match status" value="1"/>
</dbReference>
<gene>
    <name evidence="3" type="ORF">N7532_002445</name>
</gene>
<dbReference type="OrthoDB" id="4368338at2759"/>
<dbReference type="Pfam" id="PF03221">
    <property type="entry name" value="HTH_Tnp_Tc5"/>
    <property type="match status" value="1"/>
</dbReference>
<comment type="caution">
    <text evidence="3">The sequence shown here is derived from an EMBL/GenBank/DDBJ whole genome shotgun (WGS) entry which is preliminary data.</text>
</comment>
<dbReference type="PROSITE" id="PS51253">
    <property type="entry name" value="HTH_CENPB"/>
    <property type="match status" value="1"/>
</dbReference>
<evidence type="ECO:0000256" key="1">
    <source>
        <dbReference type="ARBA" id="ARBA00023125"/>
    </source>
</evidence>
<name>A0A9W9KKM6_9EURO</name>
<dbReference type="GO" id="GO:0003677">
    <property type="term" value="F:DNA binding"/>
    <property type="evidence" value="ECO:0007669"/>
    <property type="project" value="UniProtKB-KW"/>
</dbReference>
<dbReference type="EMBL" id="JAPQKI010000003">
    <property type="protein sequence ID" value="KAJ5109800.1"/>
    <property type="molecule type" value="Genomic_DNA"/>
</dbReference>
<dbReference type="AlphaFoldDB" id="A0A9W9KKM6"/>
<dbReference type="InterPro" id="IPR009057">
    <property type="entry name" value="Homeodomain-like_sf"/>
</dbReference>
<dbReference type="SMART" id="SM00674">
    <property type="entry name" value="CENPB"/>
    <property type="match status" value="1"/>
</dbReference>
<feature type="domain" description="HTH CENPB-type" evidence="2">
    <location>
        <begin position="53"/>
        <end position="124"/>
    </location>
</feature>